<evidence type="ECO:0000313" key="2">
    <source>
        <dbReference type="EMBL" id="EGB09644.1"/>
    </source>
</evidence>
<feature type="compositionally biased region" description="Basic residues" evidence="1">
    <location>
        <begin position="385"/>
        <end position="398"/>
    </location>
</feature>
<dbReference type="InParanoid" id="F0Y6B8"/>
<feature type="compositionally biased region" description="Basic residues" evidence="1">
    <location>
        <begin position="126"/>
        <end position="150"/>
    </location>
</feature>
<feature type="compositionally biased region" description="Basic and acidic residues" evidence="1">
    <location>
        <begin position="515"/>
        <end position="526"/>
    </location>
</feature>
<feature type="region of interest" description="Disordered" evidence="1">
    <location>
        <begin position="472"/>
        <end position="534"/>
    </location>
</feature>
<gene>
    <name evidence="2" type="ORF">AURANDRAFT_71404</name>
</gene>
<feature type="compositionally biased region" description="Basic and acidic residues" evidence="1">
    <location>
        <begin position="235"/>
        <end position="252"/>
    </location>
</feature>
<feature type="non-terminal residue" evidence="2">
    <location>
        <position position="804"/>
    </location>
</feature>
<proteinExistence type="predicted"/>
<organism evidence="3">
    <name type="scientific">Aureococcus anophagefferens</name>
    <name type="common">Harmful bloom alga</name>
    <dbReference type="NCBI Taxonomy" id="44056"/>
    <lineage>
        <taxon>Eukaryota</taxon>
        <taxon>Sar</taxon>
        <taxon>Stramenopiles</taxon>
        <taxon>Ochrophyta</taxon>
        <taxon>Pelagophyceae</taxon>
        <taxon>Pelagomonadales</taxon>
        <taxon>Pelagomonadaceae</taxon>
        <taxon>Aureococcus</taxon>
    </lineage>
</organism>
<dbReference type="EMBL" id="GL833125">
    <property type="protein sequence ID" value="EGB09644.1"/>
    <property type="molecule type" value="Genomic_DNA"/>
</dbReference>
<feature type="compositionally biased region" description="Basic and acidic residues" evidence="1">
    <location>
        <begin position="308"/>
        <end position="327"/>
    </location>
</feature>
<feature type="compositionally biased region" description="Basic and acidic residues" evidence="1">
    <location>
        <begin position="361"/>
        <end position="370"/>
    </location>
</feature>
<keyword evidence="3" id="KW-1185">Reference proteome</keyword>
<feature type="compositionally biased region" description="Low complexity" evidence="1">
    <location>
        <begin position="768"/>
        <end position="786"/>
    </location>
</feature>
<feature type="region of interest" description="Disordered" evidence="1">
    <location>
        <begin position="619"/>
        <end position="658"/>
    </location>
</feature>
<dbReference type="Proteomes" id="UP000002729">
    <property type="component" value="Unassembled WGS sequence"/>
</dbReference>
<dbReference type="AlphaFoldDB" id="F0Y6B8"/>
<feature type="compositionally biased region" description="Basic residues" evidence="1">
    <location>
        <begin position="253"/>
        <end position="266"/>
    </location>
</feature>
<feature type="region of interest" description="Disordered" evidence="1">
    <location>
        <begin position="20"/>
        <end position="40"/>
    </location>
</feature>
<feature type="compositionally biased region" description="Basic residues" evidence="1">
    <location>
        <begin position="416"/>
        <end position="438"/>
    </location>
</feature>
<evidence type="ECO:0000313" key="3">
    <source>
        <dbReference type="Proteomes" id="UP000002729"/>
    </source>
</evidence>
<dbReference type="OMA" id="RHVPDEN"/>
<reference evidence="2 3" key="1">
    <citation type="journal article" date="2011" name="Proc. Natl. Acad. Sci. U.S.A.">
        <title>Niche of harmful alga Aureococcus anophagefferens revealed through ecogenomics.</title>
        <authorList>
            <person name="Gobler C.J."/>
            <person name="Berry D.L."/>
            <person name="Dyhrman S.T."/>
            <person name="Wilhelm S.W."/>
            <person name="Salamov A."/>
            <person name="Lobanov A.V."/>
            <person name="Zhang Y."/>
            <person name="Collier J.L."/>
            <person name="Wurch L.L."/>
            <person name="Kustka A.B."/>
            <person name="Dill B.D."/>
            <person name="Shah M."/>
            <person name="VerBerkmoes N.C."/>
            <person name="Kuo A."/>
            <person name="Terry A."/>
            <person name="Pangilinan J."/>
            <person name="Lindquist E.A."/>
            <person name="Lucas S."/>
            <person name="Paulsen I.T."/>
            <person name="Hattenrath-Lehmann T.K."/>
            <person name="Talmage S.C."/>
            <person name="Walker E.A."/>
            <person name="Koch F."/>
            <person name="Burson A.M."/>
            <person name="Marcoval M.A."/>
            <person name="Tang Y.Z."/>
            <person name="Lecleir G.R."/>
            <person name="Coyne K.J."/>
            <person name="Berg G.M."/>
            <person name="Bertrand E.M."/>
            <person name="Saito M.A."/>
            <person name="Gladyshev V.N."/>
            <person name="Grigoriev I.V."/>
        </authorList>
    </citation>
    <scope>NUCLEOTIDE SEQUENCE [LARGE SCALE GENOMIC DNA]</scope>
    <source>
        <strain evidence="3">CCMP 1984</strain>
    </source>
</reference>
<dbReference type="RefSeq" id="XP_009035694.1">
    <property type="nucleotide sequence ID" value="XM_009037446.1"/>
</dbReference>
<feature type="compositionally biased region" description="Basic and acidic residues" evidence="1">
    <location>
        <begin position="20"/>
        <end position="32"/>
    </location>
</feature>
<feature type="compositionally biased region" description="Basic residues" evidence="1">
    <location>
        <begin position="473"/>
        <end position="482"/>
    </location>
</feature>
<feature type="region of interest" description="Disordered" evidence="1">
    <location>
        <begin position="180"/>
        <end position="458"/>
    </location>
</feature>
<accession>F0Y6B8</accession>
<dbReference type="KEGG" id="aaf:AURANDRAFT_71404"/>
<dbReference type="GeneID" id="20228206"/>
<name>F0Y6B8_AURAN</name>
<feature type="compositionally biased region" description="Basic residues" evidence="1">
    <location>
        <begin position="199"/>
        <end position="214"/>
    </location>
</feature>
<feature type="compositionally biased region" description="Basic and acidic residues" evidence="1">
    <location>
        <begin position="483"/>
        <end position="506"/>
    </location>
</feature>
<evidence type="ECO:0000256" key="1">
    <source>
        <dbReference type="SAM" id="MobiDB-lite"/>
    </source>
</evidence>
<feature type="region of interest" description="Disordered" evidence="1">
    <location>
        <begin position="708"/>
        <end position="804"/>
    </location>
</feature>
<feature type="non-terminal residue" evidence="2">
    <location>
        <position position="1"/>
    </location>
</feature>
<sequence>RCLDGDLSLGHTTVLDGRLERDAAPVERGPGRRRERPRRALPHRVPLRARGRHGVGLRRPRVGREVGVELRREPGRRPELRDVAALLRRRLLPLRRLLRVRERREPPELDAPGLFRVLLPRGARAGPRRRRLPRRGRRRRPRRHAARARLGHFDGVGHGRGRVLSFFGRAGPRRVLPEAAARGARLARPRPPAPAPAARGRRRRGEGRRRRRRGRVEGDPGAPVVPPRDRRRRGDGRDGARAPARRREDALARGRRRALPPRRAAARGRAPGRGGGGRRRRRRRARGAEAAPRAAQAKVLREEEEEEQVRAREAREVEGAAAERARAAEQPPARADRGHLHDLRRRPGRVPGPPARRRRAERGLRFDRRLPRARQAEPLLPPAARPRRGRRGRLRRLRQGAQRDGQHHELHADRQRHARGARRVRGRPRSRRRRRGARVRPGLARRGPRRGLRDLRGRRELRAGLRGRQLLARVRRRRHRRRRGEDRRRGREAERLRRALPRDAPRGPRVHRRPFRDDRRQLDGARPRRGGVVQRDAAHRDLVRVRLDVPLHLGRALPVGLRRRRAAAGRRVAQEGLRARAARQGAEHPGPDGQRLVLGLYVPARDPVGRRHVRRLPADPRLHPHVPVGGHQLRHHLHPQGPDPDAQALQQEGERRQDHHVAGLLRALLRRVDVLRLRDGRLRGAHAHGLLHPLDDPGALHLRRVAPPRAPQVARRGPRGVLLPALGAPHAPQRDHGRRGRGAQGRRELGRVPVVPPRAEQDAARLHAPQQPVRRQAPARPRGAQGVLLGEAGPVEGPPGLSLY</sequence>
<feature type="compositionally biased region" description="Basic and acidic residues" evidence="1">
    <location>
        <begin position="404"/>
        <end position="415"/>
    </location>
</feature>
<feature type="region of interest" description="Disordered" evidence="1">
    <location>
        <begin position="120"/>
        <end position="155"/>
    </location>
</feature>
<feature type="compositionally biased region" description="Basic residues" evidence="1">
    <location>
        <begin position="276"/>
        <end position="285"/>
    </location>
</feature>
<protein>
    <submittedName>
        <fullName evidence="2">Uncharacterized protein</fullName>
    </submittedName>
</protein>